<dbReference type="InterPro" id="IPR013150">
    <property type="entry name" value="TFIIB_cyclin"/>
</dbReference>
<evidence type="ECO:0000256" key="3">
    <source>
        <dbReference type="ARBA" id="ARBA00023163"/>
    </source>
</evidence>
<protein>
    <recommendedName>
        <fullName evidence="4">General transcription factor TFIIB</fullName>
    </recommendedName>
</protein>
<evidence type="ECO:0000256" key="1">
    <source>
        <dbReference type="ARBA" id="ARBA00022737"/>
    </source>
</evidence>
<dbReference type="Pfam" id="PF08271">
    <property type="entry name" value="Zn_Ribbon_TF"/>
    <property type="match status" value="1"/>
</dbReference>
<evidence type="ECO:0000259" key="7">
    <source>
        <dbReference type="PROSITE" id="PS51134"/>
    </source>
</evidence>
<feature type="domain" description="TFIIB-type" evidence="7">
    <location>
        <begin position="21"/>
        <end position="52"/>
    </location>
</feature>
<keyword evidence="2" id="KW-0805">Transcription regulation</keyword>
<dbReference type="GO" id="GO:0008270">
    <property type="term" value="F:zinc ion binding"/>
    <property type="evidence" value="ECO:0007669"/>
    <property type="project" value="UniProtKB-KW"/>
</dbReference>
<dbReference type="GO" id="GO:0003743">
    <property type="term" value="F:translation initiation factor activity"/>
    <property type="evidence" value="ECO:0007669"/>
    <property type="project" value="UniProtKB-KW"/>
</dbReference>
<dbReference type="PROSITE" id="PS51134">
    <property type="entry name" value="ZF_TFIIB"/>
    <property type="match status" value="1"/>
</dbReference>
<evidence type="ECO:0000256" key="4">
    <source>
        <dbReference type="ARBA" id="ARBA00031706"/>
    </source>
</evidence>
<dbReference type="OMA" id="DHDQRMK"/>
<keyword evidence="9" id="KW-1185">Reference proteome</keyword>
<keyword evidence="5" id="KW-0862">Zinc</keyword>
<gene>
    <name evidence="8" type="ORF">Gasu_26550</name>
</gene>
<sequence length="332" mass="36948">MNAISTNSLSSSLAPQLNADVPDTCKECGSDDLVEDHAQGDVICRNCGLVAAERIVDLGSEWRNFENDDSGTDPSRVGGPNNPLLESGPSTVIGGGAVSDSRSLNARLNRAQNRHNTSKSDRVLLDAFSLISQYAERSYLSQRVVDRAQELFKLYFDHLTLNPQGGRTRYLKEHETVSVVAASLHWASQIEGVPRTFKEMSSLTQVPKKTLSDTYLKMKQSLKLNQLNKSTEDFIGRFCFYLRLPHFFISKALQIVQVCRDVDGVYGRSYVTIAAAAIYTACEKFGDEELKKMVRLQLPKVSGVEIVTIVNTFKIMKPHSDKILESRQSNVH</sequence>
<dbReference type="InterPro" id="IPR013137">
    <property type="entry name" value="Znf_TFIIB"/>
</dbReference>
<reference evidence="9" key="1">
    <citation type="journal article" date="2013" name="Science">
        <title>Gene transfer from bacteria and archaea facilitated evolution of an extremophilic eukaryote.</title>
        <authorList>
            <person name="Schonknecht G."/>
            <person name="Chen W.H."/>
            <person name="Ternes C.M."/>
            <person name="Barbier G.G."/>
            <person name="Shrestha R.P."/>
            <person name="Stanke M."/>
            <person name="Brautigam A."/>
            <person name="Baker B.J."/>
            <person name="Banfield J.F."/>
            <person name="Garavito R.M."/>
            <person name="Carr K."/>
            <person name="Wilkerson C."/>
            <person name="Rensing S.A."/>
            <person name="Gagneul D."/>
            <person name="Dickenson N.E."/>
            <person name="Oesterhelt C."/>
            <person name="Lercher M.J."/>
            <person name="Weber A.P."/>
        </authorList>
    </citation>
    <scope>NUCLEOTIDE SEQUENCE [LARGE SCALE GENOMIC DNA]</scope>
    <source>
        <strain evidence="9">074W</strain>
    </source>
</reference>
<evidence type="ECO:0000256" key="2">
    <source>
        <dbReference type="ARBA" id="ARBA00023015"/>
    </source>
</evidence>
<dbReference type="Gene3D" id="1.10.472.170">
    <property type="match status" value="1"/>
</dbReference>
<evidence type="ECO:0000313" key="9">
    <source>
        <dbReference type="Proteomes" id="UP000030680"/>
    </source>
</evidence>
<keyword evidence="5" id="KW-0863">Zinc-finger</keyword>
<dbReference type="InterPro" id="IPR036915">
    <property type="entry name" value="Cyclin-like_sf"/>
</dbReference>
<dbReference type="SUPFAM" id="SSF47954">
    <property type="entry name" value="Cyclin-like"/>
    <property type="match status" value="2"/>
</dbReference>
<dbReference type="Gramene" id="EME30072">
    <property type="protein sequence ID" value="EME30072"/>
    <property type="gene ID" value="Gasu_26550"/>
</dbReference>
<evidence type="ECO:0000313" key="8">
    <source>
        <dbReference type="EMBL" id="EME30072.1"/>
    </source>
</evidence>
<dbReference type="Proteomes" id="UP000030680">
    <property type="component" value="Unassembled WGS sequence"/>
</dbReference>
<keyword evidence="1" id="KW-0677">Repeat</keyword>
<evidence type="ECO:0000256" key="5">
    <source>
        <dbReference type="PROSITE-ProRule" id="PRU00469"/>
    </source>
</evidence>
<dbReference type="STRING" id="130081.M2XIZ1"/>
<dbReference type="GeneID" id="17088828"/>
<accession>M2XIZ1</accession>
<dbReference type="eggNOG" id="KOG1597">
    <property type="taxonomic scope" value="Eukaryota"/>
</dbReference>
<evidence type="ECO:0000256" key="6">
    <source>
        <dbReference type="SAM" id="MobiDB-lite"/>
    </source>
</evidence>
<dbReference type="RefSeq" id="XP_005706592.1">
    <property type="nucleotide sequence ID" value="XM_005706535.1"/>
</dbReference>
<dbReference type="OrthoDB" id="25790at2759"/>
<dbReference type="Gene3D" id="1.10.472.10">
    <property type="entry name" value="Cyclin-like"/>
    <property type="match status" value="1"/>
</dbReference>
<dbReference type="SUPFAM" id="SSF57783">
    <property type="entry name" value="Zinc beta-ribbon"/>
    <property type="match status" value="1"/>
</dbReference>
<keyword evidence="8" id="KW-0396">Initiation factor</keyword>
<dbReference type="GO" id="GO:0070897">
    <property type="term" value="P:transcription preinitiation complex assembly"/>
    <property type="evidence" value="ECO:0007669"/>
    <property type="project" value="InterPro"/>
</dbReference>
<dbReference type="GO" id="GO:0017025">
    <property type="term" value="F:TBP-class protein binding"/>
    <property type="evidence" value="ECO:0007669"/>
    <property type="project" value="InterPro"/>
</dbReference>
<name>M2XIZ1_GALSU</name>
<proteinExistence type="predicted"/>
<dbReference type="PANTHER" id="PTHR11618">
    <property type="entry name" value="TRANSCRIPTION INITIATION FACTOR IIB-RELATED"/>
    <property type="match status" value="1"/>
</dbReference>
<feature type="region of interest" description="Disordered" evidence="6">
    <location>
        <begin position="65"/>
        <end position="92"/>
    </location>
</feature>
<dbReference type="Pfam" id="PF00382">
    <property type="entry name" value="TFIIB"/>
    <property type="match status" value="2"/>
</dbReference>
<dbReference type="PANTHER" id="PTHR11618:SF13">
    <property type="entry name" value="TRANSCRIPTION INITIATION FACTOR IIB"/>
    <property type="match status" value="1"/>
</dbReference>
<organism evidence="8 9">
    <name type="scientific">Galdieria sulphuraria</name>
    <name type="common">Red alga</name>
    <dbReference type="NCBI Taxonomy" id="130081"/>
    <lineage>
        <taxon>Eukaryota</taxon>
        <taxon>Rhodophyta</taxon>
        <taxon>Bangiophyceae</taxon>
        <taxon>Galdieriales</taxon>
        <taxon>Galdieriaceae</taxon>
        <taxon>Galdieria</taxon>
    </lineage>
</organism>
<dbReference type="InterPro" id="IPR000812">
    <property type="entry name" value="TFIIB"/>
</dbReference>
<keyword evidence="8" id="KW-0648">Protein biosynthesis</keyword>
<dbReference type="AlphaFoldDB" id="M2XIZ1"/>
<dbReference type="KEGG" id="gsl:Gasu_26550"/>
<keyword evidence="5" id="KW-0479">Metal-binding</keyword>
<dbReference type="EMBL" id="KB454503">
    <property type="protein sequence ID" value="EME30072.1"/>
    <property type="molecule type" value="Genomic_DNA"/>
</dbReference>
<keyword evidence="3" id="KW-0804">Transcription</keyword>
<dbReference type="GO" id="GO:0005634">
    <property type="term" value="C:nucleus"/>
    <property type="evidence" value="ECO:0007669"/>
    <property type="project" value="TreeGrafter"/>
</dbReference>
<dbReference type="GO" id="GO:0097550">
    <property type="term" value="C:transcription preinitiation complex"/>
    <property type="evidence" value="ECO:0007669"/>
    <property type="project" value="TreeGrafter"/>
</dbReference>
<dbReference type="PRINTS" id="PR00685">
    <property type="entry name" value="TIFACTORIIB"/>
</dbReference>